<sequence>MRKTLVMSTVLLLLPAFCAAAGDGFGGVSARDAQGREFELVALSSEVDYSIGGLVAEARIRQRFTHHGDGWIDATYLLPLPEGAAVHDLQLHVGGRTVVGEIREKEQARSEFVEAAASGRRASLVETSRAQLFRTTVANVGPGETIEVDLRWWQPVAWHDGRFALTLPLTYTPRFEPAAANSDAPQGRANADDAHAAQAPTVRLNVALDAGVALARIDSPTHATKITGSGTQRHVEFADGAVPADRDFVLEWTPALGAAPTSSVLLERWNGHTYALAMLLPPAQLPNPLPRELILVIDTSGSMEGASLGQAKAALDLALQSLRPGDRFNVIQFNSVVEPLFDAPVAATPDDVRLAREWVAALRADGGTEMIPALRRALADSGRAGYVRQVVFATDGAVDDAGGLYASIEDGLGASRLFTIGIGSAPNAHFIERAATLGRGSSVVVRRLEEVGERMRELFARLDQPALRDLALEWPGAAESYPQRLPDLYAGEPLLVVARVDELRGELKIAGASADAPWSAALRLDRATPSAGIARLWAQRKSDDLQHRLERGADADATRAAIVQLALEHHIVTPYTSLVAIERTPSAPADADVKAVRIANGAPEGSVGFAATATPATLEALLGLVLLALAGMLAFGHSRKTSPAAIAAFAGMTDSSRVCVGSHASRRRFGTEVA</sequence>
<evidence type="ECO:0000313" key="4">
    <source>
        <dbReference type="EMBL" id="MFC4821060.1"/>
    </source>
</evidence>
<evidence type="ECO:0000259" key="2">
    <source>
        <dbReference type="PROSITE" id="PS50234"/>
    </source>
</evidence>
<dbReference type="RefSeq" id="WP_380021329.1">
    <property type="nucleotide sequence ID" value="NZ_JBHSHD010000008.1"/>
</dbReference>
<dbReference type="Gene3D" id="3.40.50.410">
    <property type="entry name" value="von Willebrand factor, type A domain"/>
    <property type="match status" value="1"/>
</dbReference>
<dbReference type="InterPro" id="IPR022440">
    <property type="entry name" value="CHP03788"/>
</dbReference>
<dbReference type="SMART" id="SM00609">
    <property type="entry name" value="VIT"/>
    <property type="match status" value="1"/>
</dbReference>
<dbReference type="Proteomes" id="UP001595886">
    <property type="component" value="Unassembled WGS sequence"/>
</dbReference>
<evidence type="ECO:0000259" key="3">
    <source>
        <dbReference type="PROSITE" id="PS51468"/>
    </source>
</evidence>
<dbReference type="SMART" id="SM00327">
    <property type="entry name" value="VWA"/>
    <property type="match status" value="1"/>
</dbReference>
<dbReference type="EMBL" id="JBHSHD010000008">
    <property type="protein sequence ID" value="MFC4821060.1"/>
    <property type="molecule type" value="Genomic_DNA"/>
</dbReference>
<evidence type="ECO:0000256" key="1">
    <source>
        <dbReference type="SAM" id="SignalP"/>
    </source>
</evidence>
<feature type="domain" description="VIT" evidence="3">
    <location>
        <begin position="26"/>
        <end position="154"/>
    </location>
</feature>
<organism evidence="4 5">
    <name type="scientific">Dokdonella ginsengisoli</name>
    <dbReference type="NCBI Taxonomy" id="363846"/>
    <lineage>
        <taxon>Bacteria</taxon>
        <taxon>Pseudomonadati</taxon>
        <taxon>Pseudomonadota</taxon>
        <taxon>Gammaproteobacteria</taxon>
        <taxon>Lysobacterales</taxon>
        <taxon>Rhodanobacteraceae</taxon>
        <taxon>Dokdonella</taxon>
    </lineage>
</organism>
<gene>
    <name evidence="4" type="ORF">ACFO6Q_12045</name>
</gene>
<protein>
    <submittedName>
        <fullName evidence="4">Marine proteobacterial sortase target protein</fullName>
    </submittedName>
</protein>
<dbReference type="SUPFAM" id="SSF53300">
    <property type="entry name" value="vWA-like"/>
    <property type="match status" value="1"/>
</dbReference>
<comment type="caution">
    <text evidence="4">The sequence shown here is derived from an EMBL/GenBank/DDBJ whole genome shotgun (WGS) entry which is preliminary data.</text>
</comment>
<reference evidence="5" key="1">
    <citation type="journal article" date="2019" name="Int. J. Syst. Evol. Microbiol.">
        <title>The Global Catalogue of Microorganisms (GCM) 10K type strain sequencing project: providing services to taxonomists for standard genome sequencing and annotation.</title>
        <authorList>
            <consortium name="The Broad Institute Genomics Platform"/>
            <consortium name="The Broad Institute Genome Sequencing Center for Infectious Disease"/>
            <person name="Wu L."/>
            <person name="Ma J."/>
        </authorList>
    </citation>
    <scope>NUCLEOTIDE SEQUENCE [LARGE SCALE GENOMIC DNA]</scope>
    <source>
        <strain evidence="5">CCUG 30340</strain>
    </source>
</reference>
<feature type="signal peptide" evidence="1">
    <location>
        <begin position="1"/>
        <end position="21"/>
    </location>
</feature>
<feature type="domain" description="VWFA" evidence="2">
    <location>
        <begin position="292"/>
        <end position="462"/>
    </location>
</feature>
<dbReference type="PROSITE" id="PS50234">
    <property type="entry name" value="VWFA"/>
    <property type="match status" value="1"/>
</dbReference>
<dbReference type="InterPro" id="IPR036465">
    <property type="entry name" value="vWFA_dom_sf"/>
</dbReference>
<evidence type="ECO:0000313" key="5">
    <source>
        <dbReference type="Proteomes" id="UP001595886"/>
    </source>
</evidence>
<dbReference type="NCBIfam" id="TIGR03788">
    <property type="entry name" value="marine_srt_targ"/>
    <property type="match status" value="1"/>
</dbReference>
<dbReference type="InterPro" id="IPR013694">
    <property type="entry name" value="VIT"/>
</dbReference>
<dbReference type="Pfam" id="PF13768">
    <property type="entry name" value="VWA_3"/>
    <property type="match status" value="1"/>
</dbReference>
<name>A0ABV9QWR7_9GAMM</name>
<dbReference type="InterPro" id="IPR002035">
    <property type="entry name" value="VWF_A"/>
</dbReference>
<keyword evidence="5" id="KW-1185">Reference proteome</keyword>
<accession>A0ABV9QWR7</accession>
<keyword evidence="1" id="KW-0732">Signal</keyword>
<feature type="chain" id="PRO_5046438768" evidence="1">
    <location>
        <begin position="22"/>
        <end position="674"/>
    </location>
</feature>
<dbReference type="PANTHER" id="PTHR45737:SF6">
    <property type="entry name" value="VON WILLEBRAND FACTOR A DOMAIN-CONTAINING PROTEIN 5A"/>
    <property type="match status" value="1"/>
</dbReference>
<dbReference type="Pfam" id="PF08487">
    <property type="entry name" value="VIT"/>
    <property type="match status" value="1"/>
</dbReference>
<dbReference type="PANTHER" id="PTHR45737">
    <property type="entry name" value="VON WILLEBRAND FACTOR A DOMAIN-CONTAINING PROTEIN 5A"/>
    <property type="match status" value="1"/>
</dbReference>
<proteinExistence type="predicted"/>
<dbReference type="PROSITE" id="PS51468">
    <property type="entry name" value="VIT"/>
    <property type="match status" value="1"/>
</dbReference>